<accession>A0A8T0E5C3</accession>
<dbReference type="EMBL" id="JABXBU010002230">
    <property type="protein sequence ID" value="KAF8767029.1"/>
    <property type="molecule type" value="Genomic_DNA"/>
</dbReference>
<feature type="binding site" evidence="2">
    <location>
        <position position="956"/>
    </location>
    <ligand>
        <name>Zn(2+)</name>
        <dbReference type="ChEBI" id="CHEBI:29105"/>
    </ligand>
</feature>
<feature type="compositionally biased region" description="Basic and acidic residues" evidence="3">
    <location>
        <begin position="341"/>
        <end position="353"/>
    </location>
</feature>
<dbReference type="SMART" id="SM01260">
    <property type="entry name" value="LANC_like"/>
    <property type="match status" value="1"/>
</dbReference>
<name>A0A8T0E5C3_ARGBR</name>
<evidence type="ECO:0000256" key="3">
    <source>
        <dbReference type="SAM" id="MobiDB-lite"/>
    </source>
</evidence>
<dbReference type="Pfam" id="PF20811">
    <property type="entry name" value="PARG_cat_N"/>
    <property type="match status" value="1"/>
</dbReference>
<dbReference type="InterPro" id="IPR048362">
    <property type="entry name" value="PARG_helical"/>
</dbReference>
<proteinExistence type="inferred from homology"/>
<reference evidence="5" key="2">
    <citation type="submission" date="2020-06" db="EMBL/GenBank/DDBJ databases">
        <authorList>
            <person name="Sheffer M."/>
        </authorList>
    </citation>
    <scope>NUCLEOTIDE SEQUENCE</scope>
</reference>
<organism evidence="5 6">
    <name type="scientific">Argiope bruennichi</name>
    <name type="common">Wasp spider</name>
    <name type="synonym">Aranea bruennichi</name>
    <dbReference type="NCBI Taxonomy" id="94029"/>
    <lineage>
        <taxon>Eukaryota</taxon>
        <taxon>Metazoa</taxon>
        <taxon>Ecdysozoa</taxon>
        <taxon>Arthropoda</taxon>
        <taxon>Chelicerata</taxon>
        <taxon>Arachnida</taxon>
        <taxon>Araneae</taxon>
        <taxon>Araneomorphae</taxon>
        <taxon>Entelegynae</taxon>
        <taxon>Araneoidea</taxon>
        <taxon>Araneidae</taxon>
        <taxon>Argiope</taxon>
    </lineage>
</organism>
<dbReference type="PANTHER" id="PTHR12736:SF21">
    <property type="entry name" value="LANC-LIKE PROTEIN 2"/>
    <property type="match status" value="1"/>
</dbReference>
<comment type="caution">
    <text evidence="5">The sequence shown here is derived from an EMBL/GenBank/DDBJ whole genome shotgun (WGS) entry which is preliminary data.</text>
</comment>
<dbReference type="GO" id="GO:0046872">
    <property type="term" value="F:metal ion binding"/>
    <property type="evidence" value="ECO:0007669"/>
    <property type="project" value="UniProtKB-KW"/>
</dbReference>
<dbReference type="AlphaFoldDB" id="A0A8T0E5C3"/>
<dbReference type="CDD" id="cd04794">
    <property type="entry name" value="euk_LANCL"/>
    <property type="match status" value="1"/>
</dbReference>
<comment type="similarity">
    <text evidence="1">Belongs to the LanC-like protein family.</text>
</comment>
<gene>
    <name evidence="5" type="ORF">HNY73_020037</name>
</gene>
<feature type="compositionally biased region" description="Low complexity" evidence="3">
    <location>
        <begin position="356"/>
        <end position="366"/>
    </location>
</feature>
<evidence type="ECO:0000256" key="1">
    <source>
        <dbReference type="ARBA" id="ARBA00007179"/>
    </source>
</evidence>
<dbReference type="SUPFAM" id="SSF158745">
    <property type="entry name" value="LanC-like"/>
    <property type="match status" value="1"/>
</dbReference>
<feature type="domain" description="PARG helical" evidence="4">
    <location>
        <begin position="73"/>
        <end position="189"/>
    </location>
</feature>
<dbReference type="Proteomes" id="UP000807504">
    <property type="component" value="Unassembled WGS sequence"/>
</dbReference>
<protein>
    <submittedName>
        <fullName evidence="5">LanC-like protein 2 like protein</fullName>
    </submittedName>
</protein>
<dbReference type="GO" id="GO:0031179">
    <property type="term" value="P:peptide modification"/>
    <property type="evidence" value="ECO:0007669"/>
    <property type="project" value="InterPro"/>
</dbReference>
<feature type="region of interest" description="Disordered" evidence="3">
    <location>
        <begin position="325"/>
        <end position="486"/>
    </location>
</feature>
<reference evidence="5" key="1">
    <citation type="journal article" date="2020" name="bioRxiv">
        <title>Chromosome-level reference genome of the European wasp spider Argiope bruennichi: a resource for studies on range expansion and evolutionary adaptation.</title>
        <authorList>
            <person name="Sheffer M.M."/>
            <person name="Hoppe A."/>
            <person name="Krehenwinkel H."/>
            <person name="Uhl G."/>
            <person name="Kuss A.W."/>
            <person name="Jensen L."/>
            <person name="Jensen C."/>
            <person name="Gillespie R.G."/>
            <person name="Hoff K.J."/>
            <person name="Prost S."/>
        </authorList>
    </citation>
    <scope>NUCLEOTIDE SEQUENCE</scope>
</reference>
<keyword evidence="2" id="KW-0862">Zinc</keyword>
<feature type="compositionally biased region" description="Basic and acidic residues" evidence="3">
    <location>
        <begin position="422"/>
        <end position="432"/>
    </location>
</feature>
<evidence type="ECO:0000259" key="4">
    <source>
        <dbReference type="Pfam" id="PF20811"/>
    </source>
</evidence>
<sequence>MAHVLLPCDLPSWPDVQRQLAQLSACTDGHQVARIMLSIYDLCCVSLDPDDAQRVDEPHPGMSDFGRFVEEVMNEEERSRFLTETLPRMSSRAAELKRLKPVGGFLYSLRKEEGRFELERSLVASLLANAFFSTFPKRNTKTHPTLQDFRMADFFTHLNKRSHQKKLKAFLRYFETLDATPGGHVIFTRKVVQGPSLPGWLCSDRPLVPLVLRPEGTVHHAEPHIYRACTCSPIVGGDVIKASTSKEARLFFFFPELLVILSFVEGLADEEALIAENAAGTQAGLCFLDPTDFSEDPSKQFEDRFLLRELNKALSAFTYDKEEENSRRASLATKSQSVSRRGSEQPRRGELRKKFSSQNSSKFSMKTASQTSVDPASLKEENYYTADEDSDEGGGYTEETSISRSAESLGFVLGEGSGDEDLPPHERLEDFRKRIRKRTRRRLSRRRSSSSSYAGTSSDMDDILEDPEPSSLAPCLRPASSEPSLVTPRASLYTKSPLSEAAETVLVNLTGKKMMVTSSNGHLKAYSYDGVNPNLPVPFKARFRERRHKSVEASISIDRTPSSIDDDSPSMQKSTSGRWVAVEADDGGNGDLQLRVSIMWLAASMADLQTLILYTLGHEQLNEISRVYFSKEWRWVESKCFLMIHLKVLINEIEGPLTENVFILLQTLEKHLASDIDWSDSSVYTGTSGIALLYLRFLDIKIIEGKAGKKDFLKDALSYVEPVIPYLKKKRFSFLCGVPGPLAIASVLFHLKGQYKESIDLARRLENLERDVCSPSSDCPDELLYGRAGFLFALLFLQKYLPGPDEFRENTIKEVVSAILASGQRMAKKFKNTRKIPLYYEWHEKAYLGAAHGFAGILYMLLQAKQYLNQEQLDTLIRPTIDFIVRQQYPSGNFPSSLGSPSDRLVHWCHGAPGVVHLLLLAHETFPDDTKYLESAKRCSDVIWQRGLLKKGYGICHGVAGNGYAQLRLFQITKDVKYLYRAVKFAEWCFDYGKHGCRTPDRPLSLFEGFAGTIYYLLDLLDPLHSAFPAFQLF</sequence>
<feature type="binding site" evidence="2">
    <location>
        <position position="957"/>
    </location>
    <ligand>
        <name>Zn(2+)</name>
        <dbReference type="ChEBI" id="CHEBI:29105"/>
    </ligand>
</feature>
<evidence type="ECO:0000313" key="5">
    <source>
        <dbReference type="EMBL" id="KAF8767029.1"/>
    </source>
</evidence>
<dbReference type="GO" id="GO:0005975">
    <property type="term" value="P:carbohydrate metabolic process"/>
    <property type="evidence" value="ECO:0007669"/>
    <property type="project" value="InterPro"/>
</dbReference>
<dbReference type="InterPro" id="IPR007822">
    <property type="entry name" value="LANC-like"/>
</dbReference>
<dbReference type="Gene3D" id="1.50.10.10">
    <property type="match status" value="1"/>
</dbReference>
<dbReference type="PRINTS" id="PR01950">
    <property type="entry name" value="LANCSUPER"/>
</dbReference>
<feature type="compositionally biased region" description="Acidic residues" evidence="3">
    <location>
        <begin position="459"/>
        <end position="468"/>
    </location>
</feature>
<dbReference type="PANTHER" id="PTHR12736">
    <property type="entry name" value="LANC-LIKE PROTEIN"/>
    <property type="match status" value="1"/>
</dbReference>
<dbReference type="InterPro" id="IPR020464">
    <property type="entry name" value="LanC-like_prot_euk"/>
</dbReference>
<feature type="binding site" evidence="2">
    <location>
        <position position="909"/>
    </location>
    <ligand>
        <name>Zn(2+)</name>
        <dbReference type="ChEBI" id="CHEBI:29105"/>
    </ligand>
</feature>
<dbReference type="PRINTS" id="PR01951">
    <property type="entry name" value="LANCEUKARYTE"/>
</dbReference>
<dbReference type="InterPro" id="IPR012341">
    <property type="entry name" value="6hp_glycosidase-like_sf"/>
</dbReference>
<dbReference type="GO" id="GO:0005886">
    <property type="term" value="C:plasma membrane"/>
    <property type="evidence" value="ECO:0007669"/>
    <property type="project" value="TreeGrafter"/>
</dbReference>
<evidence type="ECO:0000313" key="6">
    <source>
        <dbReference type="Proteomes" id="UP000807504"/>
    </source>
</evidence>
<evidence type="ECO:0000256" key="2">
    <source>
        <dbReference type="PIRSR" id="PIRSR607822-1"/>
    </source>
</evidence>
<dbReference type="Pfam" id="PF05147">
    <property type="entry name" value="LANC_like"/>
    <property type="match status" value="1"/>
</dbReference>
<keyword evidence="2" id="KW-0479">Metal-binding</keyword>
<keyword evidence="6" id="KW-1185">Reference proteome</keyword>
<feature type="compositionally biased region" description="Basic residues" evidence="3">
    <location>
        <begin position="433"/>
        <end position="448"/>
    </location>
</feature>